<dbReference type="PANTHER" id="PTHR43877">
    <property type="entry name" value="AMINOALKYLPHOSPHONATE N-ACETYLTRANSFERASE-RELATED-RELATED"/>
    <property type="match status" value="1"/>
</dbReference>
<accession>A0ABY6A9Y6</accession>
<proteinExistence type="predicted"/>
<reference evidence="5" key="1">
    <citation type="submission" date="2020-06" db="EMBL/GenBank/DDBJ databases">
        <title>Thalassolituus marinus alknpb1M-1, a hydrocarbon-degrading bacterium isolated from the deep-sea overlying water using an in-situ strategy from the South China Sea basin.</title>
        <authorList>
            <person name="Dong C."/>
            <person name="Chen Y."/>
            <person name="Shao Z."/>
        </authorList>
    </citation>
    <scope>NUCLEOTIDE SEQUENCE [LARGE SCALE GENOMIC DNA]</scope>
    <source>
        <strain evidence="5">alknpb1M-1</strain>
    </source>
</reference>
<keyword evidence="5" id="KW-1185">Reference proteome</keyword>
<name>A0ABY6A9Y6_9GAMM</name>
<keyword evidence="1" id="KW-0808">Transferase</keyword>
<dbReference type="InterPro" id="IPR016181">
    <property type="entry name" value="Acyl_CoA_acyltransferase"/>
</dbReference>
<protein>
    <submittedName>
        <fullName evidence="4">GNAT family N-acetyltransferase</fullName>
    </submittedName>
</protein>
<evidence type="ECO:0000259" key="3">
    <source>
        <dbReference type="PROSITE" id="PS51186"/>
    </source>
</evidence>
<dbReference type="Pfam" id="PF00583">
    <property type="entry name" value="Acetyltransf_1"/>
    <property type="match status" value="1"/>
</dbReference>
<evidence type="ECO:0000313" key="5">
    <source>
        <dbReference type="Proteomes" id="UP001065322"/>
    </source>
</evidence>
<feature type="domain" description="N-acetyltransferase" evidence="3">
    <location>
        <begin position="24"/>
        <end position="166"/>
    </location>
</feature>
<dbReference type="Proteomes" id="UP001065322">
    <property type="component" value="Chromosome"/>
</dbReference>
<keyword evidence="2" id="KW-0012">Acyltransferase</keyword>
<dbReference type="PROSITE" id="PS51186">
    <property type="entry name" value="GNAT"/>
    <property type="match status" value="1"/>
</dbReference>
<evidence type="ECO:0000256" key="2">
    <source>
        <dbReference type="ARBA" id="ARBA00023315"/>
    </source>
</evidence>
<gene>
    <name evidence="4" type="ORF">HUF19_04210</name>
</gene>
<dbReference type="InterPro" id="IPR050832">
    <property type="entry name" value="Bact_Acetyltransf"/>
</dbReference>
<dbReference type="PANTHER" id="PTHR43877:SF2">
    <property type="entry name" value="AMINOALKYLPHOSPHONATE N-ACETYLTRANSFERASE-RELATED"/>
    <property type="match status" value="1"/>
</dbReference>
<dbReference type="InterPro" id="IPR000182">
    <property type="entry name" value="GNAT_dom"/>
</dbReference>
<dbReference type="SUPFAM" id="SSF55729">
    <property type="entry name" value="Acyl-CoA N-acyltransferases (Nat)"/>
    <property type="match status" value="1"/>
</dbReference>
<sequence>MAVVSEQSEQIVIADLNNPLHANAMIEVLNHYANGIMGGGEKLSDFTRANLAAELARRPNVHVVLAFIDDEPAGLVISIEGFSTFSCKPLLNVHDVAVVEKFQGRGLSKRIMNKTEEIARELGCCKLTLEVLEGNKVAQNAYRSLGYASYELDAAMGKAMFWQKYL</sequence>
<organism evidence="4 5">
    <name type="scientific">Thalassolituus hydrocarboniclasticus</name>
    <dbReference type="NCBI Taxonomy" id="2742796"/>
    <lineage>
        <taxon>Bacteria</taxon>
        <taxon>Pseudomonadati</taxon>
        <taxon>Pseudomonadota</taxon>
        <taxon>Gammaproteobacteria</taxon>
        <taxon>Oceanospirillales</taxon>
        <taxon>Oceanospirillaceae</taxon>
        <taxon>Thalassolituus</taxon>
    </lineage>
</organism>
<evidence type="ECO:0000256" key="1">
    <source>
        <dbReference type="ARBA" id="ARBA00022679"/>
    </source>
</evidence>
<dbReference type="CDD" id="cd04301">
    <property type="entry name" value="NAT_SF"/>
    <property type="match status" value="1"/>
</dbReference>
<dbReference type="EMBL" id="CP054475">
    <property type="protein sequence ID" value="UXD86695.1"/>
    <property type="molecule type" value="Genomic_DNA"/>
</dbReference>
<evidence type="ECO:0000313" key="4">
    <source>
        <dbReference type="EMBL" id="UXD86695.1"/>
    </source>
</evidence>
<dbReference type="Gene3D" id="3.40.630.30">
    <property type="match status" value="1"/>
</dbReference>